<keyword evidence="4" id="KW-0648">Protein biosynthesis</keyword>
<dbReference type="Proteomes" id="UP001054945">
    <property type="component" value="Unassembled WGS sequence"/>
</dbReference>
<dbReference type="SUPFAM" id="SSF48371">
    <property type="entry name" value="ARM repeat"/>
    <property type="match status" value="1"/>
</dbReference>
<dbReference type="GO" id="GO:0003743">
    <property type="term" value="F:translation initiation factor activity"/>
    <property type="evidence" value="ECO:0007669"/>
    <property type="project" value="UniProtKB-KW"/>
</dbReference>
<keyword evidence="4" id="KW-0396">Initiation factor</keyword>
<comment type="caution">
    <text evidence="4">The sequence shown here is derived from an EMBL/GenBank/DDBJ whole genome shotgun (WGS) entry which is preliminary data.</text>
</comment>
<feature type="coiled-coil region" evidence="1">
    <location>
        <begin position="168"/>
        <end position="245"/>
    </location>
</feature>
<dbReference type="EMBL" id="BPLR01012447">
    <property type="protein sequence ID" value="GIY53985.1"/>
    <property type="molecule type" value="Genomic_DNA"/>
</dbReference>
<name>A0AAV4U8L7_CAEEX</name>
<accession>A0AAV4U8L7</accession>
<evidence type="ECO:0000256" key="2">
    <source>
        <dbReference type="SAM" id="MobiDB-lite"/>
    </source>
</evidence>
<dbReference type="AlphaFoldDB" id="A0AAV4U8L7"/>
<organism evidence="4 5">
    <name type="scientific">Caerostris extrusa</name>
    <name type="common">Bark spider</name>
    <name type="synonym">Caerostris bankana</name>
    <dbReference type="NCBI Taxonomy" id="172846"/>
    <lineage>
        <taxon>Eukaryota</taxon>
        <taxon>Metazoa</taxon>
        <taxon>Ecdysozoa</taxon>
        <taxon>Arthropoda</taxon>
        <taxon>Chelicerata</taxon>
        <taxon>Arachnida</taxon>
        <taxon>Araneae</taxon>
        <taxon>Araneomorphae</taxon>
        <taxon>Entelegynae</taxon>
        <taxon>Araneoidea</taxon>
        <taxon>Araneidae</taxon>
        <taxon>Caerostris</taxon>
    </lineage>
</organism>
<dbReference type="InterPro" id="IPR016024">
    <property type="entry name" value="ARM-type_fold"/>
</dbReference>
<dbReference type="Gene3D" id="1.25.40.180">
    <property type="match status" value="2"/>
</dbReference>
<sequence length="635" mass="73323">MYNKATTESSYAPISTKLSKYLESIRVPVRCKMKTHSGFDELLLIQCHKGFEQNKAKEIEQEETKKILETFEHDEKPELEIEDNEEKTKYKKLQNLMCIRQLFKFCVSVKLFAEDCFKGFSKQSTGKSFDSVFHLSKAFNALYKVSLIKKAKVTSGPDSESKKNQKQLTVLTKLCEELSKDKAKSEQEIKKLKEDTQRLQMELNRVLHVMTAEEKFTLKQMRELQEIAKDARVKLKQDLQAEQNKNVLVLEESRREDISTKEAVEIQNNRFPRRDEINKDIHEMHKKVEKRSRNRLSEDGWTSRLKSSSISIYRTVDPSKQLAKIHSAAKFFTALYGVKRVFQRTSTSSQESNSELPPAAQETPFTSEERDHSNEFGLSSTSENKTHLNGPEFKEEDIERKTESLIDEFLLSNNFDEAVESITELISSHTVHVFIEAAIHQVLEKSSQARHLLGQLLYHLLEKNIISFDQYLIGFKSVLEKMDGYSLDFPLAWDYFGEVLVPLIDHTGIPLELIREFLYMTGTIELGEVWRESGLQWANFLTSYSIILEFIKKHVNVSDLAEPNAVHILKTTAKEIALLTLLDQFYSNDEDVSDKENPSASWFTESSRDEESSTQSRLKILPFLIFFKVSVESIA</sequence>
<proteinExistence type="predicted"/>
<feature type="domain" description="MI" evidence="3">
    <location>
        <begin position="397"/>
        <end position="519"/>
    </location>
</feature>
<dbReference type="PROSITE" id="PS51366">
    <property type="entry name" value="MI"/>
    <property type="match status" value="1"/>
</dbReference>
<feature type="region of interest" description="Disordered" evidence="2">
    <location>
        <begin position="347"/>
        <end position="394"/>
    </location>
</feature>
<dbReference type="PANTHER" id="PTHR23253">
    <property type="entry name" value="EUKARYOTIC TRANSLATION INITIATION FACTOR 4 GAMMA"/>
    <property type="match status" value="1"/>
</dbReference>
<dbReference type="GO" id="GO:0016281">
    <property type="term" value="C:eukaryotic translation initiation factor 4F complex"/>
    <property type="evidence" value="ECO:0007669"/>
    <property type="project" value="TreeGrafter"/>
</dbReference>
<dbReference type="PANTHER" id="PTHR23253:SF78">
    <property type="entry name" value="EUKARYOTIC TRANSLATION INITIATION FACTOR 4G1, ISOFORM B-RELATED"/>
    <property type="match status" value="1"/>
</dbReference>
<evidence type="ECO:0000256" key="1">
    <source>
        <dbReference type="SAM" id="Coils"/>
    </source>
</evidence>
<protein>
    <submittedName>
        <fullName evidence="4">Eukaryotic translation initiation factor 4 gamma 3</fullName>
    </submittedName>
</protein>
<dbReference type="Pfam" id="PF02847">
    <property type="entry name" value="MA3"/>
    <property type="match status" value="1"/>
</dbReference>
<dbReference type="GO" id="GO:0003729">
    <property type="term" value="F:mRNA binding"/>
    <property type="evidence" value="ECO:0007669"/>
    <property type="project" value="TreeGrafter"/>
</dbReference>
<dbReference type="SMART" id="SM00544">
    <property type="entry name" value="MA3"/>
    <property type="match status" value="1"/>
</dbReference>
<keyword evidence="1" id="KW-0175">Coiled coil</keyword>
<evidence type="ECO:0000313" key="4">
    <source>
        <dbReference type="EMBL" id="GIY53985.1"/>
    </source>
</evidence>
<gene>
    <name evidence="4" type="primary">EIF4G3</name>
    <name evidence="4" type="ORF">CEXT_669251</name>
</gene>
<evidence type="ECO:0000313" key="5">
    <source>
        <dbReference type="Proteomes" id="UP001054945"/>
    </source>
</evidence>
<evidence type="ECO:0000259" key="3">
    <source>
        <dbReference type="PROSITE" id="PS51366"/>
    </source>
</evidence>
<dbReference type="InterPro" id="IPR003891">
    <property type="entry name" value="Initiation_fac_eIF4g_MI"/>
</dbReference>
<reference evidence="4 5" key="1">
    <citation type="submission" date="2021-06" db="EMBL/GenBank/DDBJ databases">
        <title>Caerostris extrusa draft genome.</title>
        <authorList>
            <person name="Kono N."/>
            <person name="Arakawa K."/>
        </authorList>
    </citation>
    <scope>NUCLEOTIDE SEQUENCE [LARGE SCALE GENOMIC DNA]</scope>
</reference>
<keyword evidence="5" id="KW-1185">Reference proteome</keyword>